<dbReference type="RefSeq" id="WP_277359722.1">
    <property type="nucleotide sequence ID" value="NZ_BAAAON010000001.1"/>
</dbReference>
<evidence type="ECO:0000313" key="3">
    <source>
        <dbReference type="Proteomes" id="UP001500974"/>
    </source>
</evidence>
<reference evidence="2 3" key="1">
    <citation type="journal article" date="2019" name="Int. J. Syst. Evol. Microbiol.">
        <title>The Global Catalogue of Microorganisms (GCM) 10K type strain sequencing project: providing services to taxonomists for standard genome sequencing and annotation.</title>
        <authorList>
            <consortium name="The Broad Institute Genomics Platform"/>
            <consortium name="The Broad Institute Genome Sequencing Center for Infectious Disease"/>
            <person name="Wu L."/>
            <person name="Ma J."/>
        </authorList>
    </citation>
    <scope>NUCLEOTIDE SEQUENCE [LARGE SCALE GENOMIC DNA]</scope>
    <source>
        <strain evidence="2 3">JCM 14917</strain>
    </source>
</reference>
<evidence type="ECO:0000259" key="1">
    <source>
        <dbReference type="Pfam" id="PF01636"/>
    </source>
</evidence>
<sequence>MNSPARHPTELWKSSAWQSQAESWVSQVLATFNIEQTGPVSEPRIRFWSVQLTIPTDHGKLWFKENNPGQFQEASIVAALAEIAPDRVVTPLAIEPTRGWLISPDHGATLATLASTDYALWARVVADFAELQQQTAQHGQRLTDAGLASLDPAIAGNFVSNQLLLHAGLPEEHPLHLNAEQADSIYASVPAIESAAAQLNTLGVPLSLEHNDLHPNNAFIPGSSTDPLRFFDFGDSYWAHPFSSLYVPLGVMKENWETGYDDARIRRVFSAYLERWTSYAPLPELRKALEPALQLGRLNRYASWLRLLIHADDESMLTYGPHALQYLRTITDPVL</sequence>
<keyword evidence="3" id="KW-1185">Reference proteome</keyword>
<feature type="domain" description="Aminoglycoside phosphotransferase" evidence="1">
    <location>
        <begin position="163"/>
        <end position="282"/>
    </location>
</feature>
<dbReference type="EMBL" id="BAAAON010000001">
    <property type="protein sequence ID" value="GAA2174328.1"/>
    <property type="molecule type" value="Genomic_DNA"/>
</dbReference>
<dbReference type="InterPro" id="IPR011009">
    <property type="entry name" value="Kinase-like_dom_sf"/>
</dbReference>
<dbReference type="SUPFAM" id="SSF56112">
    <property type="entry name" value="Protein kinase-like (PK-like)"/>
    <property type="match status" value="1"/>
</dbReference>
<name>A0ABN3ASQ1_9MICC</name>
<protein>
    <recommendedName>
        <fullName evidence="1">Aminoglycoside phosphotransferase domain-containing protein</fullName>
    </recommendedName>
</protein>
<comment type="caution">
    <text evidence="2">The sequence shown here is derived from an EMBL/GenBank/DDBJ whole genome shotgun (WGS) entry which is preliminary data.</text>
</comment>
<gene>
    <name evidence="2" type="ORF">GCM10009784_12180</name>
</gene>
<dbReference type="Proteomes" id="UP001500974">
    <property type="component" value="Unassembled WGS sequence"/>
</dbReference>
<organism evidence="2 3">
    <name type="scientific">Arthrobacter parietis</name>
    <dbReference type="NCBI Taxonomy" id="271434"/>
    <lineage>
        <taxon>Bacteria</taxon>
        <taxon>Bacillati</taxon>
        <taxon>Actinomycetota</taxon>
        <taxon>Actinomycetes</taxon>
        <taxon>Micrococcales</taxon>
        <taxon>Micrococcaceae</taxon>
        <taxon>Arthrobacter</taxon>
    </lineage>
</organism>
<accession>A0ABN3ASQ1</accession>
<evidence type="ECO:0000313" key="2">
    <source>
        <dbReference type="EMBL" id="GAA2174328.1"/>
    </source>
</evidence>
<dbReference type="InterPro" id="IPR002575">
    <property type="entry name" value="Aminoglycoside_PTrfase"/>
</dbReference>
<proteinExistence type="predicted"/>
<dbReference type="Pfam" id="PF01636">
    <property type="entry name" value="APH"/>
    <property type="match status" value="1"/>
</dbReference>